<reference evidence="2" key="1">
    <citation type="journal article" date="2022" name="bioRxiv">
        <title>Sequencing and chromosome-scale assembly of the giantPleurodeles waltlgenome.</title>
        <authorList>
            <person name="Brown T."/>
            <person name="Elewa A."/>
            <person name="Iarovenko S."/>
            <person name="Subramanian E."/>
            <person name="Araus A.J."/>
            <person name="Petzold A."/>
            <person name="Susuki M."/>
            <person name="Suzuki K.-i.T."/>
            <person name="Hayashi T."/>
            <person name="Toyoda A."/>
            <person name="Oliveira C."/>
            <person name="Osipova E."/>
            <person name="Leigh N.D."/>
            <person name="Simon A."/>
            <person name="Yun M.H."/>
        </authorList>
    </citation>
    <scope>NUCLEOTIDE SEQUENCE</scope>
    <source>
        <strain evidence="2">20211129_DDA</strain>
        <tissue evidence="2">Liver</tissue>
    </source>
</reference>
<sequence>MPSPPGQLHLRTLQRLRQRRPVLRRPCACTLVPGFSGRVRRWLPESPTPSGPTRQRPERAPRFSYALSGCPALQLQDAPGLGSVSVEKLQAPPERQNQASAIFSCAATPQSLL</sequence>
<gene>
    <name evidence="2" type="ORF">NDU88_005500</name>
</gene>
<protein>
    <submittedName>
        <fullName evidence="2">Uncharacterized protein</fullName>
    </submittedName>
</protein>
<proteinExistence type="predicted"/>
<dbReference type="EMBL" id="JANPWB010000009">
    <property type="protein sequence ID" value="KAJ1152725.1"/>
    <property type="molecule type" value="Genomic_DNA"/>
</dbReference>
<name>A0AAV7RMI2_PLEWA</name>
<evidence type="ECO:0000313" key="2">
    <source>
        <dbReference type="EMBL" id="KAJ1152725.1"/>
    </source>
</evidence>
<dbReference type="AlphaFoldDB" id="A0AAV7RMI2"/>
<feature type="region of interest" description="Disordered" evidence="1">
    <location>
        <begin position="39"/>
        <end position="60"/>
    </location>
</feature>
<accession>A0AAV7RMI2</accession>
<comment type="caution">
    <text evidence="2">The sequence shown here is derived from an EMBL/GenBank/DDBJ whole genome shotgun (WGS) entry which is preliminary data.</text>
</comment>
<evidence type="ECO:0000256" key="1">
    <source>
        <dbReference type="SAM" id="MobiDB-lite"/>
    </source>
</evidence>
<keyword evidence="3" id="KW-1185">Reference proteome</keyword>
<evidence type="ECO:0000313" key="3">
    <source>
        <dbReference type="Proteomes" id="UP001066276"/>
    </source>
</evidence>
<organism evidence="2 3">
    <name type="scientific">Pleurodeles waltl</name>
    <name type="common">Iberian ribbed newt</name>
    <dbReference type="NCBI Taxonomy" id="8319"/>
    <lineage>
        <taxon>Eukaryota</taxon>
        <taxon>Metazoa</taxon>
        <taxon>Chordata</taxon>
        <taxon>Craniata</taxon>
        <taxon>Vertebrata</taxon>
        <taxon>Euteleostomi</taxon>
        <taxon>Amphibia</taxon>
        <taxon>Batrachia</taxon>
        <taxon>Caudata</taxon>
        <taxon>Salamandroidea</taxon>
        <taxon>Salamandridae</taxon>
        <taxon>Pleurodelinae</taxon>
        <taxon>Pleurodeles</taxon>
    </lineage>
</organism>
<dbReference type="Proteomes" id="UP001066276">
    <property type="component" value="Chromosome 5"/>
</dbReference>